<dbReference type="FunFam" id="3.40.640.10:FF:000027">
    <property type="entry name" value="Serine--pyruvate aminotransferase, mitochondrial"/>
    <property type="match status" value="1"/>
</dbReference>
<keyword evidence="4 10" id="KW-0032">Aminotransferase</keyword>
<dbReference type="PIRSF" id="PIRSF000524">
    <property type="entry name" value="SPT"/>
    <property type="match status" value="1"/>
</dbReference>
<dbReference type="GO" id="GO:0005777">
    <property type="term" value="C:peroxisome"/>
    <property type="evidence" value="ECO:0007669"/>
    <property type="project" value="TreeGrafter"/>
</dbReference>
<dbReference type="InterPro" id="IPR015424">
    <property type="entry name" value="PyrdxlP-dep_Trfase"/>
</dbReference>
<comment type="cofactor">
    <cofactor evidence="1 7">
        <name>pyridoxal 5'-phosphate</name>
        <dbReference type="ChEBI" id="CHEBI:597326"/>
    </cofactor>
</comment>
<proteinExistence type="inferred from homology"/>
<dbReference type="OrthoDB" id="7403325at2759"/>
<dbReference type="PANTHER" id="PTHR21152:SF40">
    <property type="entry name" value="ALANINE--GLYOXYLATE AMINOTRANSFERASE"/>
    <property type="match status" value="1"/>
</dbReference>
<dbReference type="RefSeq" id="XP_013250323.1">
    <property type="nucleotide sequence ID" value="XM_013394869.1"/>
</dbReference>
<reference evidence="10" key="1">
    <citation type="submission" date="2013-10" db="EMBL/GenBank/DDBJ databases">
        <title>Genomic analysis of the causative agents of coccidiosis in chickens.</title>
        <authorList>
            <person name="Reid A.J."/>
            <person name="Blake D."/>
            <person name="Billington K."/>
            <person name="Browne H."/>
            <person name="Dunn M."/>
            <person name="Hung S."/>
            <person name="Kawahara F."/>
            <person name="Miranda-Saavedra D."/>
            <person name="Mourier T."/>
            <person name="Nagra H."/>
            <person name="Otto T.D."/>
            <person name="Rawlings N."/>
            <person name="Sanchez A."/>
            <person name="Sanders M."/>
            <person name="Subramaniam C."/>
            <person name="Tay Y."/>
            <person name="Dear P."/>
            <person name="Doerig C."/>
            <person name="Gruber A."/>
            <person name="Parkinson J."/>
            <person name="Shirley M."/>
            <person name="Wan K.L."/>
            <person name="Berriman M."/>
            <person name="Tomley F."/>
            <person name="Pain A."/>
        </authorList>
    </citation>
    <scope>NUCLEOTIDE SEQUENCE [LARGE SCALE GENOMIC DNA]</scope>
    <source>
        <strain evidence="10">Houghton</strain>
    </source>
</reference>
<organism evidence="10 11">
    <name type="scientific">Eimeria acervulina</name>
    <name type="common">Coccidian parasite</name>
    <dbReference type="NCBI Taxonomy" id="5801"/>
    <lineage>
        <taxon>Eukaryota</taxon>
        <taxon>Sar</taxon>
        <taxon>Alveolata</taxon>
        <taxon>Apicomplexa</taxon>
        <taxon>Conoidasida</taxon>
        <taxon>Coccidia</taxon>
        <taxon>Eucoccidiorida</taxon>
        <taxon>Eimeriorina</taxon>
        <taxon>Eimeriidae</taxon>
        <taxon>Eimeria</taxon>
    </lineage>
</organism>
<feature type="region of interest" description="Disordered" evidence="8">
    <location>
        <begin position="1"/>
        <end position="48"/>
    </location>
</feature>
<dbReference type="Gene3D" id="3.90.1150.10">
    <property type="entry name" value="Aspartate Aminotransferase, domain 1"/>
    <property type="match status" value="1"/>
</dbReference>
<dbReference type="InterPro" id="IPR015421">
    <property type="entry name" value="PyrdxlP-dep_Trfase_major"/>
</dbReference>
<feature type="modified residue" description="N6-(pyridoxal phosphate)lysine" evidence="7">
    <location>
        <position position="250"/>
    </location>
</feature>
<evidence type="ECO:0000256" key="7">
    <source>
        <dbReference type="PIRSR" id="PIRSR000524-50"/>
    </source>
</evidence>
<feature type="compositionally biased region" description="Polar residues" evidence="8">
    <location>
        <begin position="36"/>
        <end position="48"/>
    </location>
</feature>
<dbReference type="SUPFAM" id="SSF53383">
    <property type="entry name" value="PLP-dependent transferases"/>
    <property type="match status" value="1"/>
</dbReference>
<feature type="compositionally biased region" description="Low complexity" evidence="8">
    <location>
        <begin position="7"/>
        <end position="25"/>
    </location>
</feature>
<evidence type="ECO:0000256" key="4">
    <source>
        <dbReference type="ARBA" id="ARBA00022576"/>
    </source>
</evidence>
<sequence>MASNNSEEQPQQQHNDQQQQQQQQEQEQRVEEEAKMNSSGAEMLSPSVSLQPAAETNALCVPPRLLLGPGPSNYSAAVSSALSQPAVGYLDPYLIHAMKDIQLLLQYCFQTANEVTLAISGTGSAAMEAALANIIEKGDRVLVLISGYFGLRLAEMARRYGADVCCSEIPWGEVFSLQQIELLLQQHKPSLVCIVMAETSTGALQPLEGLGCLCRKYEALLLVDAVTGLATSPLFVDAWMIDVCYSCSQKGLSCCPGVSPLTVGPRAIEKIRSRKTPVSNWYLDLSLLMKYWSGDKRCYHHTPPISLLFALREALRALAKEGLENVWRRHKETADFFAAQLQQRGIQLHVQREEYRSPALTTVSVPKGVSAASVAAALLQEGVEIGLGIGQLEGILAEGPGGEAFEPCLDSIYLYLF</sequence>
<dbReference type="GO" id="GO:0004760">
    <property type="term" value="F:L-serine-pyruvate transaminase activity"/>
    <property type="evidence" value="ECO:0007669"/>
    <property type="project" value="TreeGrafter"/>
</dbReference>
<protein>
    <recommendedName>
        <fullName evidence="3">alanine--glyoxylate transaminase</fullName>
        <ecNumber evidence="3">2.6.1.44</ecNumber>
    </recommendedName>
</protein>
<feature type="compositionally biased region" description="Basic and acidic residues" evidence="8">
    <location>
        <begin position="26"/>
        <end position="35"/>
    </location>
</feature>
<dbReference type="Gene3D" id="3.40.640.10">
    <property type="entry name" value="Type I PLP-dependent aspartate aminotransferase-like (Major domain)"/>
    <property type="match status" value="1"/>
</dbReference>
<reference evidence="10" key="2">
    <citation type="submission" date="2013-10" db="EMBL/GenBank/DDBJ databases">
        <authorList>
            <person name="Aslett M."/>
        </authorList>
    </citation>
    <scope>NUCLEOTIDE SEQUENCE [LARGE SCALE GENOMIC DNA]</scope>
    <source>
        <strain evidence="10">Houghton</strain>
    </source>
</reference>
<evidence type="ECO:0000313" key="11">
    <source>
        <dbReference type="Proteomes" id="UP000018050"/>
    </source>
</evidence>
<dbReference type="OMA" id="YEWDTPA"/>
<dbReference type="InterPro" id="IPR015422">
    <property type="entry name" value="PyrdxlP-dep_Trfase_small"/>
</dbReference>
<evidence type="ECO:0000256" key="6">
    <source>
        <dbReference type="ARBA" id="ARBA00022898"/>
    </source>
</evidence>
<feature type="domain" description="Aminotransferase class V" evidence="9">
    <location>
        <begin position="90"/>
        <end position="386"/>
    </location>
</feature>
<dbReference type="GO" id="GO:0019265">
    <property type="term" value="P:glycine biosynthetic process, by transamination of glyoxylate"/>
    <property type="evidence" value="ECO:0007669"/>
    <property type="project" value="TreeGrafter"/>
</dbReference>
<evidence type="ECO:0000256" key="3">
    <source>
        <dbReference type="ARBA" id="ARBA00013049"/>
    </source>
</evidence>
<dbReference type="VEuPathDB" id="ToxoDB:EAH_00011480"/>
<evidence type="ECO:0000256" key="1">
    <source>
        <dbReference type="ARBA" id="ARBA00001933"/>
    </source>
</evidence>
<gene>
    <name evidence="10" type="ORF">EAH_00011480</name>
</gene>
<dbReference type="InterPro" id="IPR000192">
    <property type="entry name" value="Aminotrans_V_dom"/>
</dbReference>
<comment type="similarity">
    <text evidence="2">Belongs to the class-V pyridoxal-phosphate-dependent aminotransferase family.</text>
</comment>
<evidence type="ECO:0000256" key="5">
    <source>
        <dbReference type="ARBA" id="ARBA00022679"/>
    </source>
</evidence>
<dbReference type="GeneID" id="25269218"/>
<dbReference type="EMBL" id="HG671051">
    <property type="protein sequence ID" value="CDI79623.1"/>
    <property type="molecule type" value="Genomic_DNA"/>
</dbReference>
<keyword evidence="6 7" id="KW-0663">Pyridoxal phosphate</keyword>
<dbReference type="AlphaFoldDB" id="U6GK17"/>
<evidence type="ECO:0000256" key="8">
    <source>
        <dbReference type="SAM" id="MobiDB-lite"/>
    </source>
</evidence>
<name>U6GK17_EIMAC</name>
<evidence type="ECO:0000313" key="10">
    <source>
        <dbReference type="EMBL" id="CDI79623.1"/>
    </source>
</evidence>
<keyword evidence="5 10" id="KW-0808">Transferase</keyword>
<dbReference type="InterPro" id="IPR024169">
    <property type="entry name" value="SP_NH2Trfase/AEP_transaminase"/>
</dbReference>
<dbReference type="Proteomes" id="UP000018050">
    <property type="component" value="Unassembled WGS sequence"/>
</dbReference>
<accession>U6GK17</accession>
<dbReference type="EC" id="2.6.1.44" evidence="3"/>
<dbReference type="Pfam" id="PF00266">
    <property type="entry name" value="Aminotran_5"/>
    <property type="match status" value="1"/>
</dbReference>
<dbReference type="GO" id="GO:0008453">
    <property type="term" value="F:alanine-glyoxylate transaminase activity"/>
    <property type="evidence" value="ECO:0007669"/>
    <property type="project" value="UniProtKB-EC"/>
</dbReference>
<evidence type="ECO:0000259" key="9">
    <source>
        <dbReference type="Pfam" id="PF00266"/>
    </source>
</evidence>
<keyword evidence="11" id="KW-1185">Reference proteome</keyword>
<evidence type="ECO:0000256" key="2">
    <source>
        <dbReference type="ARBA" id="ARBA00009236"/>
    </source>
</evidence>
<dbReference type="PANTHER" id="PTHR21152">
    <property type="entry name" value="AMINOTRANSFERASE CLASS V"/>
    <property type="match status" value="1"/>
</dbReference>